<reference evidence="2" key="1">
    <citation type="journal article" date="2023" name="G3 (Bethesda)">
        <title>Genome assembly and association tests identify interacting loci associated with vigor, precocity, and sex in interspecific pistachio rootstocks.</title>
        <authorList>
            <person name="Palmer W."/>
            <person name="Jacygrad E."/>
            <person name="Sagayaradj S."/>
            <person name="Cavanaugh K."/>
            <person name="Han R."/>
            <person name="Bertier L."/>
            <person name="Beede B."/>
            <person name="Kafkas S."/>
            <person name="Golino D."/>
            <person name="Preece J."/>
            <person name="Michelmore R."/>
        </authorList>
    </citation>
    <scope>NUCLEOTIDE SEQUENCE [LARGE SCALE GENOMIC DNA]</scope>
</reference>
<sequence>MEETNSTTATNKTKSVQSGPCKLPGPGSKADWFIRMPVSTSQTCRANLMFQWRQLCSCTPAAASFASKDAIVCSLQGVDVRNVRFETPKDVGLWDGIEFTWIEFVTIFSYLVCFPSFESWNSFQFGAKHTSLVLSEMLHLLFSCTFFFF</sequence>
<dbReference type="EMBL" id="CM047740">
    <property type="protein sequence ID" value="KAJ0040663.1"/>
    <property type="molecule type" value="Genomic_DNA"/>
</dbReference>
<dbReference type="Proteomes" id="UP001163603">
    <property type="component" value="Chromosome 5"/>
</dbReference>
<evidence type="ECO:0000313" key="2">
    <source>
        <dbReference type="Proteomes" id="UP001163603"/>
    </source>
</evidence>
<keyword evidence="2" id="KW-1185">Reference proteome</keyword>
<organism evidence="1 2">
    <name type="scientific">Pistacia integerrima</name>
    <dbReference type="NCBI Taxonomy" id="434235"/>
    <lineage>
        <taxon>Eukaryota</taxon>
        <taxon>Viridiplantae</taxon>
        <taxon>Streptophyta</taxon>
        <taxon>Embryophyta</taxon>
        <taxon>Tracheophyta</taxon>
        <taxon>Spermatophyta</taxon>
        <taxon>Magnoliopsida</taxon>
        <taxon>eudicotyledons</taxon>
        <taxon>Gunneridae</taxon>
        <taxon>Pentapetalae</taxon>
        <taxon>rosids</taxon>
        <taxon>malvids</taxon>
        <taxon>Sapindales</taxon>
        <taxon>Anacardiaceae</taxon>
        <taxon>Pistacia</taxon>
    </lineage>
</organism>
<protein>
    <submittedName>
        <fullName evidence="1">Uncharacterized protein</fullName>
    </submittedName>
</protein>
<proteinExistence type="predicted"/>
<evidence type="ECO:0000313" key="1">
    <source>
        <dbReference type="EMBL" id="KAJ0040663.1"/>
    </source>
</evidence>
<accession>A0ACC0YR81</accession>
<name>A0ACC0YR81_9ROSI</name>
<gene>
    <name evidence="1" type="ORF">Pint_27862</name>
</gene>
<comment type="caution">
    <text evidence="1">The sequence shown here is derived from an EMBL/GenBank/DDBJ whole genome shotgun (WGS) entry which is preliminary data.</text>
</comment>